<keyword evidence="5 17" id="KW-0813">Transport</keyword>
<evidence type="ECO:0000256" key="1">
    <source>
        <dbReference type="ARBA" id="ARBA00003257"/>
    </source>
</evidence>
<evidence type="ECO:0000256" key="3">
    <source>
        <dbReference type="ARBA" id="ARBA00012944"/>
    </source>
</evidence>
<evidence type="ECO:0000256" key="4">
    <source>
        <dbReference type="ARBA" id="ARBA00021096"/>
    </source>
</evidence>
<evidence type="ECO:0000256" key="9">
    <source>
        <dbReference type="ARBA" id="ARBA00022967"/>
    </source>
</evidence>
<accession>A0A7M1ICN7</accession>
<dbReference type="PANTHER" id="PTHR42829">
    <property type="entry name" value="NADH-UBIQUINONE OXIDOREDUCTASE CHAIN 5"/>
    <property type="match status" value="1"/>
</dbReference>
<evidence type="ECO:0000256" key="7">
    <source>
        <dbReference type="ARBA" id="ARBA00022692"/>
    </source>
</evidence>
<keyword evidence="12 17" id="KW-0520">NAD</keyword>
<gene>
    <name evidence="21" type="primary">ND5</name>
</gene>
<dbReference type="EMBL" id="MN548772">
    <property type="protein sequence ID" value="QOQ37317.1"/>
    <property type="molecule type" value="Genomic_DNA"/>
</dbReference>
<keyword evidence="10" id="KW-0249">Electron transport</keyword>
<feature type="transmembrane region" description="Helical" evidence="17">
    <location>
        <begin position="80"/>
        <end position="100"/>
    </location>
</feature>
<evidence type="ECO:0000256" key="15">
    <source>
        <dbReference type="ARBA" id="ARBA00023136"/>
    </source>
</evidence>
<dbReference type="GeneID" id="63367502"/>
<keyword evidence="9" id="KW-1278">Translocase</keyword>
<evidence type="ECO:0000256" key="8">
    <source>
        <dbReference type="ARBA" id="ARBA00022792"/>
    </source>
</evidence>
<dbReference type="PRINTS" id="PR01434">
    <property type="entry name" value="NADHDHGNASE5"/>
</dbReference>
<feature type="domain" description="NADH:quinone oxidoreductase/Mrp antiporter transmembrane" evidence="18">
    <location>
        <begin position="99"/>
        <end position="382"/>
    </location>
</feature>
<evidence type="ECO:0000256" key="5">
    <source>
        <dbReference type="ARBA" id="ARBA00022448"/>
    </source>
</evidence>
<comment type="subcellular location">
    <subcellularLocation>
        <location evidence="2">Mitochondrion inner membrane</location>
        <topology evidence="2">Multi-pass membrane protein</topology>
    </subcellularLocation>
</comment>
<evidence type="ECO:0000259" key="18">
    <source>
        <dbReference type="Pfam" id="PF00361"/>
    </source>
</evidence>
<dbReference type="PRINTS" id="PR01435">
    <property type="entry name" value="NPOXDRDTASE5"/>
</dbReference>
<reference evidence="21" key="1">
    <citation type="submission" date="2019-10" db="EMBL/GenBank/DDBJ databases">
        <title>The complete mitogenome of Leptestheria brevirostris Barnard, 1924, a rockpool clam shrimp (Branchiopoda: Spinicaudata) from Central District, Botswana.</title>
        <authorList>
            <person name="Tladi M."/>
            <person name="Emami-Khoyi A."/>
            <person name="Dalu T."/>
            <person name="Oliver J."/>
            <person name="Teske P."/>
            <person name="Roger C."/>
            <person name="Nyamukondiwa C."/>
            <person name="Wasserman R."/>
        </authorList>
    </citation>
    <scope>NUCLEOTIDE SEQUENCE</scope>
</reference>
<name>A0A7M1ICN7_9CRUS</name>
<sequence>MSSATLMISSVLCLTLSLYLIVTDQSFFIEWAVLEFNSLSLDITIFSDWMSSMFLSTVTFISSIVVIYSESYMTHDKDRVRFLLLVLAFVLSMVVLIVSANIFSLLLGWDGLGLVSYCLVIFYQSGKSSSAGMITALSNRIGDVCLIIAIALYSSMGTFNFFSWVGGSQMSGNQILTMTFIMMAATTKSAQIPFSAWLPAAMAAPTPVSALVHSSTLVTAGVYLLIRFSPMLSELHSNYYLLLVSSLTMFMAGLSANFENDLKKVIALSTLSQLGLMMFSISMGLEVLAFFHLITHALFKALLFLSAGLIIHTLGNTQDIRAMGGITKAIPLTSALMNMASLSLCGFPFLAGFYSKDLIIEMNLMNSDNFFITGILMLATAFTASYSMRLSFISMNNSFMSNSAASVAESDKLMIIPMFWMGAVSVMSGSMIAWALSPLTSNIILPTEYKMATLVIITVSAIVGYTLAQDRALKGSLSKWLNSTMWFLPALTGKALPKALEVYGKSYIKLQDQGWTEKLSSQGMYEQFSQVSKVGQQAQYNSIKTFMLMFLISVFPAVWMMT</sequence>
<keyword evidence="6" id="KW-0679">Respiratory chain</keyword>
<comment type="catalytic activity">
    <reaction evidence="16 17">
        <text>a ubiquinone + NADH + 5 H(+)(in) = a ubiquinol + NAD(+) + 4 H(+)(out)</text>
        <dbReference type="Rhea" id="RHEA:29091"/>
        <dbReference type="Rhea" id="RHEA-COMP:9565"/>
        <dbReference type="Rhea" id="RHEA-COMP:9566"/>
        <dbReference type="ChEBI" id="CHEBI:15378"/>
        <dbReference type="ChEBI" id="CHEBI:16389"/>
        <dbReference type="ChEBI" id="CHEBI:17976"/>
        <dbReference type="ChEBI" id="CHEBI:57540"/>
        <dbReference type="ChEBI" id="CHEBI:57945"/>
        <dbReference type="EC" id="7.1.1.2"/>
    </reaction>
</comment>
<dbReference type="InterPro" id="IPR003945">
    <property type="entry name" value="NU5C-like"/>
</dbReference>
<dbReference type="EC" id="7.1.1.2" evidence="3 17"/>
<dbReference type="RefSeq" id="YP_010026297.1">
    <property type="nucleotide sequence ID" value="NC_053747.1"/>
</dbReference>
<evidence type="ECO:0000256" key="10">
    <source>
        <dbReference type="ARBA" id="ARBA00022982"/>
    </source>
</evidence>
<comment type="similarity">
    <text evidence="17">Belongs to the complex I subunit 5 family.</text>
</comment>
<dbReference type="InterPro" id="IPR001516">
    <property type="entry name" value="Proton_antipo_N"/>
</dbReference>
<proteinExistence type="inferred from homology"/>
<feature type="transmembrane region" description="Helical" evidence="17">
    <location>
        <begin position="329"/>
        <end position="350"/>
    </location>
</feature>
<evidence type="ECO:0000256" key="13">
    <source>
        <dbReference type="ARBA" id="ARBA00023075"/>
    </source>
</evidence>
<keyword evidence="11 17" id="KW-1133">Transmembrane helix</keyword>
<dbReference type="InterPro" id="IPR010934">
    <property type="entry name" value="NADH_DH_su5_C"/>
</dbReference>
<dbReference type="Pfam" id="PF00662">
    <property type="entry name" value="Proton_antipo_N"/>
    <property type="match status" value="1"/>
</dbReference>
<feature type="transmembrane region" description="Helical" evidence="17">
    <location>
        <begin position="297"/>
        <end position="317"/>
    </location>
</feature>
<organism evidence="21">
    <name type="scientific">Leptestheria brevirostris</name>
    <dbReference type="NCBI Taxonomy" id="2653809"/>
    <lineage>
        <taxon>Eukaryota</taxon>
        <taxon>Metazoa</taxon>
        <taxon>Ecdysozoa</taxon>
        <taxon>Arthropoda</taxon>
        <taxon>Crustacea</taxon>
        <taxon>Branchiopoda</taxon>
        <taxon>Diplostraca</taxon>
        <taxon>Spinicaudata</taxon>
        <taxon>Leptestheriidae</taxon>
        <taxon>Leptestheria</taxon>
    </lineage>
</organism>
<feature type="domain" description="NADH-Ubiquinone oxidoreductase (complex I) chain 5 N-terminal" evidence="19">
    <location>
        <begin position="34"/>
        <end position="82"/>
    </location>
</feature>
<feature type="transmembrane region" description="Helical" evidence="17">
    <location>
        <begin position="144"/>
        <end position="163"/>
    </location>
</feature>
<keyword evidence="7 17" id="KW-0812">Transmembrane</keyword>
<feature type="transmembrane region" description="Helical" evidence="17">
    <location>
        <begin position="106"/>
        <end position="123"/>
    </location>
</feature>
<dbReference type="GO" id="GO:0005743">
    <property type="term" value="C:mitochondrial inner membrane"/>
    <property type="evidence" value="ECO:0007669"/>
    <property type="project" value="UniProtKB-SubCell"/>
</dbReference>
<evidence type="ECO:0000256" key="6">
    <source>
        <dbReference type="ARBA" id="ARBA00022660"/>
    </source>
</evidence>
<evidence type="ECO:0000313" key="21">
    <source>
        <dbReference type="EMBL" id="QOQ37317.1"/>
    </source>
</evidence>
<evidence type="ECO:0000259" key="20">
    <source>
        <dbReference type="Pfam" id="PF06455"/>
    </source>
</evidence>
<dbReference type="Pfam" id="PF06455">
    <property type="entry name" value="NADH5_C"/>
    <property type="match status" value="1"/>
</dbReference>
<evidence type="ECO:0000256" key="2">
    <source>
        <dbReference type="ARBA" id="ARBA00004448"/>
    </source>
</evidence>
<dbReference type="GO" id="GO:0008137">
    <property type="term" value="F:NADH dehydrogenase (ubiquinone) activity"/>
    <property type="evidence" value="ECO:0007669"/>
    <property type="project" value="UniProtKB-EC"/>
</dbReference>
<dbReference type="InterPro" id="IPR001750">
    <property type="entry name" value="ND/Mrp_TM"/>
</dbReference>
<dbReference type="PANTHER" id="PTHR42829:SF2">
    <property type="entry name" value="NADH-UBIQUINONE OXIDOREDUCTASE CHAIN 5"/>
    <property type="match status" value="1"/>
</dbReference>
<feature type="transmembrane region" description="Helical" evidence="17">
    <location>
        <begin position="49"/>
        <end position="68"/>
    </location>
</feature>
<dbReference type="GO" id="GO:0003954">
    <property type="term" value="F:NADH dehydrogenase activity"/>
    <property type="evidence" value="ECO:0007669"/>
    <property type="project" value="TreeGrafter"/>
</dbReference>
<feature type="transmembrane region" description="Helical" evidence="17">
    <location>
        <begin position="449"/>
        <end position="468"/>
    </location>
</feature>
<evidence type="ECO:0000256" key="14">
    <source>
        <dbReference type="ARBA" id="ARBA00023128"/>
    </source>
</evidence>
<comment type="function">
    <text evidence="17">Core subunit of the mitochondrial membrane respiratory chain NADH dehydrogenase (Complex I) which catalyzes electron transfer from NADH through the respiratory chain, using ubiquinone as an electron acceptor. Essential for the catalytic activity and assembly of complex I.</text>
</comment>
<protein>
    <recommendedName>
        <fullName evidence="4 17">NADH-ubiquinone oxidoreductase chain 5</fullName>
        <ecNumber evidence="3 17">7.1.1.2</ecNumber>
    </recommendedName>
</protein>
<keyword evidence="15 17" id="KW-0472">Membrane</keyword>
<evidence type="ECO:0000256" key="16">
    <source>
        <dbReference type="ARBA" id="ARBA00049551"/>
    </source>
</evidence>
<dbReference type="GO" id="GO:0042773">
    <property type="term" value="P:ATP synthesis coupled electron transport"/>
    <property type="evidence" value="ECO:0007669"/>
    <property type="project" value="InterPro"/>
</dbReference>
<feature type="transmembrane region" description="Helical" evidence="17">
    <location>
        <begin position="238"/>
        <end position="258"/>
    </location>
</feature>
<feature type="transmembrane region" description="Helical" evidence="17">
    <location>
        <begin position="208"/>
        <end position="226"/>
    </location>
</feature>
<feature type="domain" description="NADH dehydrogenase subunit 5 C-terminal" evidence="20">
    <location>
        <begin position="386"/>
        <end position="560"/>
    </location>
</feature>
<feature type="transmembrane region" description="Helical" evidence="17">
    <location>
        <begin position="265"/>
        <end position="291"/>
    </location>
</feature>
<keyword evidence="8" id="KW-0999">Mitochondrion inner membrane</keyword>
<keyword evidence="14 17" id="KW-0496">Mitochondrion</keyword>
<comment type="function">
    <text evidence="1">Core subunit of the mitochondrial membrane respiratory chain NADH dehydrogenase (Complex I) that is believed to belong to the minimal assembly required for catalysis. Complex I functions in the transfer of electrons from NADH to the respiratory chain. The immediate electron acceptor for the enzyme is believed to be ubiquinone.</text>
</comment>
<dbReference type="CTD" id="4540"/>
<feature type="transmembrane region" description="Helical" evidence="17">
    <location>
        <begin position="370"/>
        <end position="392"/>
    </location>
</feature>
<feature type="transmembrane region" description="Helical" evidence="17">
    <location>
        <begin position="413"/>
        <end position="437"/>
    </location>
</feature>
<dbReference type="Pfam" id="PF00361">
    <property type="entry name" value="Proton_antipo_M"/>
    <property type="match status" value="1"/>
</dbReference>
<evidence type="ECO:0000256" key="12">
    <source>
        <dbReference type="ARBA" id="ARBA00023027"/>
    </source>
</evidence>
<feature type="transmembrane region" description="Helical" evidence="17">
    <location>
        <begin position="543"/>
        <end position="561"/>
    </location>
</feature>
<geneLocation type="mitochondrion" evidence="21"/>
<feature type="transmembrane region" description="Helical" evidence="17">
    <location>
        <begin position="175"/>
        <end position="196"/>
    </location>
</feature>
<dbReference type="AlphaFoldDB" id="A0A7M1ICN7"/>
<evidence type="ECO:0000256" key="17">
    <source>
        <dbReference type="RuleBase" id="RU003404"/>
    </source>
</evidence>
<evidence type="ECO:0000256" key="11">
    <source>
        <dbReference type="ARBA" id="ARBA00022989"/>
    </source>
</evidence>
<evidence type="ECO:0000259" key="19">
    <source>
        <dbReference type="Pfam" id="PF00662"/>
    </source>
</evidence>
<keyword evidence="13 17" id="KW-0830">Ubiquinone</keyword>
<dbReference type="GO" id="GO:0015990">
    <property type="term" value="P:electron transport coupled proton transport"/>
    <property type="evidence" value="ECO:0007669"/>
    <property type="project" value="TreeGrafter"/>
</dbReference>